<comment type="caution">
    <text evidence="2">The sequence shown here is derived from an EMBL/GenBank/DDBJ whole genome shotgun (WGS) entry which is preliminary data.</text>
</comment>
<proteinExistence type="predicted"/>
<feature type="region of interest" description="Disordered" evidence="1">
    <location>
        <begin position="87"/>
        <end position="114"/>
    </location>
</feature>
<evidence type="ECO:0000256" key="1">
    <source>
        <dbReference type="SAM" id="MobiDB-lite"/>
    </source>
</evidence>
<dbReference type="RefSeq" id="WP_135339210.1">
    <property type="nucleotide sequence ID" value="NZ_SRID01000097.1"/>
</dbReference>
<dbReference type="EMBL" id="SRID01000097">
    <property type="protein sequence ID" value="TGB10026.1"/>
    <property type="molecule type" value="Genomic_DNA"/>
</dbReference>
<name>A0A4Z0H7E1_9ACTN</name>
<feature type="region of interest" description="Disordered" evidence="1">
    <location>
        <begin position="294"/>
        <end position="314"/>
    </location>
</feature>
<sequence>MPRRHRRRSSFPGATGPVAKPKGRQSSPLDDLPTTLQYPGLSPHAMRPDLFIPYATLPQLRDAAKKDPQLAEALDKRITELLTDYGVTEAPPAQKNPNWTDDERLTKQPSLPAGGLEIAPESYDIWEAGDPDNAFTGLVHLPSSTIHLVPLKPAKRSTPYPIGGITGRRAMPVEHTRVGNSSQGTPAASGAGAQDQERDRRTAERIATGLARPNPGIASHTQLAEIIGLPQKDCVGFSVTQGEGGTVKNFNWTSRSSNTRHFLRLNMFSVEEGTSQMSRTWAQLIMKTMIREFGESQTPKPPGTPPSSTSNPLP</sequence>
<dbReference type="Proteomes" id="UP000297948">
    <property type="component" value="Unassembled WGS sequence"/>
</dbReference>
<dbReference type="AlphaFoldDB" id="A0A4Z0H7E1"/>
<organism evidence="2 3">
    <name type="scientific">Streptomyces palmae</name>
    <dbReference type="NCBI Taxonomy" id="1701085"/>
    <lineage>
        <taxon>Bacteria</taxon>
        <taxon>Bacillati</taxon>
        <taxon>Actinomycetota</taxon>
        <taxon>Actinomycetes</taxon>
        <taxon>Kitasatosporales</taxon>
        <taxon>Streptomycetaceae</taxon>
        <taxon>Streptomyces</taxon>
    </lineage>
</organism>
<feature type="non-terminal residue" evidence="2">
    <location>
        <position position="314"/>
    </location>
</feature>
<reference evidence="2 3" key="1">
    <citation type="submission" date="2019-03" db="EMBL/GenBank/DDBJ databases">
        <authorList>
            <person name="Gonzalez-Pimentel J.L."/>
        </authorList>
    </citation>
    <scope>NUCLEOTIDE SEQUENCE [LARGE SCALE GENOMIC DNA]</scope>
    <source>
        <strain evidence="2 3">JCM 31289</strain>
    </source>
</reference>
<evidence type="ECO:0000313" key="2">
    <source>
        <dbReference type="EMBL" id="TGB10026.1"/>
    </source>
</evidence>
<evidence type="ECO:0000313" key="3">
    <source>
        <dbReference type="Proteomes" id="UP000297948"/>
    </source>
</evidence>
<feature type="region of interest" description="Disordered" evidence="1">
    <location>
        <begin position="176"/>
        <end position="201"/>
    </location>
</feature>
<gene>
    <name evidence="2" type="ORF">E4099_13165</name>
</gene>
<dbReference type="OrthoDB" id="8596416at2"/>
<protein>
    <submittedName>
        <fullName evidence="2">Uncharacterized protein</fullName>
    </submittedName>
</protein>
<feature type="region of interest" description="Disordered" evidence="1">
    <location>
        <begin position="1"/>
        <end position="42"/>
    </location>
</feature>
<accession>A0A4Z0H7E1</accession>
<keyword evidence="3" id="KW-1185">Reference proteome</keyword>